<comment type="caution">
    <text evidence="3">The sequence shown here is derived from an EMBL/GenBank/DDBJ whole genome shotgun (WGS) entry which is preliminary data.</text>
</comment>
<dbReference type="Proteomes" id="UP000028545">
    <property type="component" value="Unassembled WGS sequence"/>
</dbReference>
<dbReference type="HOGENOM" id="CLU_060781_0_1_1"/>
<reference evidence="3 4" key="1">
    <citation type="journal article" date="2014" name="Genome Announc.">
        <title>Draft genome sequence of the pathogenic fungus Scedosporium apiospermum.</title>
        <authorList>
            <person name="Vandeputte P."/>
            <person name="Ghamrawi S."/>
            <person name="Rechenmann M."/>
            <person name="Iltis A."/>
            <person name="Giraud S."/>
            <person name="Fleury M."/>
            <person name="Thornton C."/>
            <person name="Delhaes L."/>
            <person name="Meyer W."/>
            <person name="Papon N."/>
            <person name="Bouchara J.P."/>
        </authorList>
    </citation>
    <scope>NUCLEOTIDE SEQUENCE [LARGE SCALE GENOMIC DNA]</scope>
    <source>
        <strain evidence="3 4">IHEM 14462</strain>
    </source>
</reference>
<evidence type="ECO:0000313" key="3">
    <source>
        <dbReference type="EMBL" id="KEZ43454.1"/>
    </source>
</evidence>
<accession>A0A084G7Z2</accession>
<dbReference type="AlphaFoldDB" id="A0A084G7Z2"/>
<feature type="coiled-coil region" evidence="1">
    <location>
        <begin position="46"/>
        <end position="80"/>
    </location>
</feature>
<feature type="compositionally biased region" description="Low complexity" evidence="2">
    <location>
        <begin position="182"/>
        <end position="197"/>
    </location>
</feature>
<name>A0A084G7Z2_PSEDA</name>
<feature type="region of interest" description="Disordered" evidence="2">
    <location>
        <begin position="116"/>
        <end position="226"/>
    </location>
</feature>
<keyword evidence="4" id="KW-1185">Reference proteome</keyword>
<feature type="compositionally biased region" description="Polar residues" evidence="2">
    <location>
        <begin position="217"/>
        <end position="226"/>
    </location>
</feature>
<proteinExistence type="predicted"/>
<evidence type="ECO:0000256" key="2">
    <source>
        <dbReference type="SAM" id="MobiDB-lite"/>
    </source>
</evidence>
<keyword evidence="1" id="KW-0175">Coiled coil</keyword>
<protein>
    <recommendedName>
        <fullName evidence="5">BZIP domain-containing protein</fullName>
    </recommendedName>
</protein>
<dbReference type="KEGG" id="sapo:SAPIO_CDS4642"/>
<sequence>MLHHNHPPPPRALRNCRTITAQAGAIGGHRGLVIAFETPASKARNRDNQRRSRARRRELIDELQERLSQYERRGVAATLEMQQAARVVVLENQCLRELLELRGVSRDEVGIYLSNRMGAGRGTSSDVDRIWNKDSQRPHSTQSGFCESRISTLDTSIPSPASLPHSRSSTTYAPSSNGTDGPSPSSPAWPTSPARRSTQIRYPTVGRSPTSEEHTSEAPSLTSQLCNAPPSRDAAFDILGPVSDCFCPPDAADVAPDHSPGRDSTLEMSCENAARILAELQGYGDSAELRSRLGCQESTDCRVKNTKLLQMMDELG</sequence>
<dbReference type="EMBL" id="JOWA01000093">
    <property type="protein sequence ID" value="KEZ43454.1"/>
    <property type="molecule type" value="Genomic_DNA"/>
</dbReference>
<evidence type="ECO:0008006" key="5">
    <source>
        <dbReference type="Google" id="ProtNLM"/>
    </source>
</evidence>
<dbReference type="OrthoDB" id="4505928at2759"/>
<dbReference type="VEuPathDB" id="FungiDB:SAPIO_CDS4642"/>
<dbReference type="OMA" id="ANMHGHA"/>
<dbReference type="PANTHER" id="PTHR42070">
    <property type="entry name" value="FILAMENT ASSOCIATED PROTEIN, PUTATIVE (AFU_ORTHOLOGUE AFUA_8G06630)-RELATED"/>
    <property type="match status" value="1"/>
</dbReference>
<evidence type="ECO:0000256" key="1">
    <source>
        <dbReference type="SAM" id="Coils"/>
    </source>
</evidence>
<dbReference type="RefSeq" id="XP_016643253.1">
    <property type="nucleotide sequence ID" value="XM_016787144.1"/>
</dbReference>
<dbReference type="PANTHER" id="PTHR42070:SF1">
    <property type="entry name" value="FILAMENT ASSOCIATED PROTEIN, PUTATIVE (AFU_ORTHOLOGUE AFUA_8G06630)-RELATED"/>
    <property type="match status" value="1"/>
</dbReference>
<gene>
    <name evidence="3" type="ORF">SAPIO_CDS4642</name>
</gene>
<dbReference type="GeneID" id="27723714"/>
<feature type="compositionally biased region" description="Basic and acidic residues" evidence="2">
    <location>
        <begin position="126"/>
        <end position="137"/>
    </location>
</feature>
<evidence type="ECO:0000313" key="4">
    <source>
        <dbReference type="Proteomes" id="UP000028545"/>
    </source>
</evidence>
<feature type="compositionally biased region" description="Polar residues" evidence="2">
    <location>
        <begin position="138"/>
        <end position="180"/>
    </location>
</feature>
<organism evidence="3 4">
    <name type="scientific">Pseudallescheria apiosperma</name>
    <name type="common">Scedosporium apiospermum</name>
    <dbReference type="NCBI Taxonomy" id="563466"/>
    <lineage>
        <taxon>Eukaryota</taxon>
        <taxon>Fungi</taxon>
        <taxon>Dikarya</taxon>
        <taxon>Ascomycota</taxon>
        <taxon>Pezizomycotina</taxon>
        <taxon>Sordariomycetes</taxon>
        <taxon>Hypocreomycetidae</taxon>
        <taxon>Microascales</taxon>
        <taxon>Microascaceae</taxon>
        <taxon>Scedosporium</taxon>
    </lineage>
</organism>